<evidence type="ECO:0000256" key="1">
    <source>
        <dbReference type="SAM" id="MobiDB-lite"/>
    </source>
</evidence>
<dbReference type="GeneID" id="59257721"/>
<evidence type="ECO:0000313" key="2">
    <source>
        <dbReference type="EMBL" id="KAF5875170.1"/>
    </source>
</evidence>
<feature type="region of interest" description="Disordered" evidence="1">
    <location>
        <begin position="44"/>
        <end position="80"/>
    </location>
</feature>
<reference evidence="2 3" key="1">
    <citation type="journal article" date="2020" name="Phytopathology">
        <title>A high-quality genome resource of Botrytis fragariae, a new and rapidly spreading fungal pathogen causing strawberry gray mold in the U.S.A.</title>
        <authorList>
            <person name="Wu Y."/>
            <person name="Saski C.A."/>
            <person name="Schnabel G."/>
            <person name="Xiao S."/>
            <person name="Hu M."/>
        </authorList>
    </citation>
    <scope>NUCLEOTIDE SEQUENCE [LARGE SCALE GENOMIC DNA]</scope>
    <source>
        <strain evidence="2 3">BVB16</strain>
    </source>
</reference>
<sequence length="263" mass="29675">MASKAEPPQDKQEPNNDHEYIIQRDYKSHMRILTHQPNLRIADVGTGTGTTLPIQSPQYEPATYPATLPPPSKSTSSTSPPRILRAGFPSAKCTLVHLYTHDGFQDYASEFHEQYDIVHARFWLCVVNDPDARPLLRKLLSLLKPGGYLQWIEPLPLAAEEVVMQEGTVTVTASERLCNTFHKSKPDRLVDVSRTEHTWPNYLRPLWSQSSMAATADVMAKIDVYNTEGREMRMKFVEALERESANGVAVDTPFQCVVGRKIL</sequence>
<dbReference type="SUPFAM" id="SSF53335">
    <property type="entry name" value="S-adenosyl-L-methionine-dependent methyltransferases"/>
    <property type="match status" value="1"/>
</dbReference>
<dbReference type="Gene3D" id="3.40.50.150">
    <property type="entry name" value="Vaccinia Virus protein VP39"/>
    <property type="match status" value="1"/>
</dbReference>
<dbReference type="Proteomes" id="UP000531561">
    <property type="component" value="Unassembled WGS sequence"/>
</dbReference>
<dbReference type="InterPro" id="IPR029063">
    <property type="entry name" value="SAM-dependent_MTases_sf"/>
</dbReference>
<proteinExistence type="predicted"/>
<dbReference type="OrthoDB" id="417697at2759"/>
<comment type="caution">
    <text evidence="2">The sequence shown here is derived from an EMBL/GenBank/DDBJ whole genome shotgun (WGS) entry which is preliminary data.</text>
</comment>
<dbReference type="AlphaFoldDB" id="A0A8H6AXF7"/>
<organism evidence="2 3">
    <name type="scientific">Botrytis fragariae</name>
    <dbReference type="NCBI Taxonomy" id="1964551"/>
    <lineage>
        <taxon>Eukaryota</taxon>
        <taxon>Fungi</taxon>
        <taxon>Dikarya</taxon>
        <taxon>Ascomycota</taxon>
        <taxon>Pezizomycotina</taxon>
        <taxon>Leotiomycetes</taxon>
        <taxon>Helotiales</taxon>
        <taxon>Sclerotiniaceae</taxon>
        <taxon>Botrytis</taxon>
    </lineage>
</organism>
<feature type="compositionally biased region" description="Polar residues" evidence="1">
    <location>
        <begin position="49"/>
        <end position="58"/>
    </location>
</feature>
<dbReference type="GO" id="GO:0032259">
    <property type="term" value="P:methylation"/>
    <property type="evidence" value="ECO:0007669"/>
    <property type="project" value="UniProtKB-KW"/>
</dbReference>
<name>A0A8H6AXF7_9HELO</name>
<accession>A0A8H6AXF7</accession>
<keyword evidence="3" id="KW-1185">Reference proteome</keyword>
<dbReference type="RefSeq" id="XP_037194116.1">
    <property type="nucleotide sequence ID" value="XM_037334029.1"/>
</dbReference>
<dbReference type="EMBL" id="JABFCT010000006">
    <property type="protein sequence ID" value="KAF5875170.1"/>
    <property type="molecule type" value="Genomic_DNA"/>
</dbReference>
<keyword evidence="2" id="KW-0489">Methyltransferase</keyword>
<evidence type="ECO:0000313" key="3">
    <source>
        <dbReference type="Proteomes" id="UP000531561"/>
    </source>
</evidence>
<dbReference type="GO" id="GO:0008168">
    <property type="term" value="F:methyltransferase activity"/>
    <property type="evidence" value="ECO:0007669"/>
    <property type="project" value="UniProtKB-KW"/>
</dbReference>
<gene>
    <name evidence="2" type="ORF">Bfra_003623</name>
</gene>
<keyword evidence="2" id="KW-0808">Transferase</keyword>
<protein>
    <submittedName>
        <fullName evidence="2">Putative umta methyltransferase family protein</fullName>
    </submittedName>
</protein>
<dbReference type="Pfam" id="PF13489">
    <property type="entry name" value="Methyltransf_23"/>
    <property type="match status" value="1"/>
</dbReference>